<proteinExistence type="inferred from homology"/>
<feature type="binding site" evidence="8">
    <location>
        <position position="94"/>
    </location>
    <ligand>
        <name>Mg(2+)</name>
        <dbReference type="ChEBI" id="CHEBI:18420"/>
    </ligand>
</feature>
<evidence type="ECO:0000313" key="10">
    <source>
        <dbReference type="EMBL" id="MFC7081733.1"/>
    </source>
</evidence>
<dbReference type="GO" id="GO:0090729">
    <property type="term" value="F:toxin activity"/>
    <property type="evidence" value="ECO:0007669"/>
    <property type="project" value="UniProtKB-KW"/>
</dbReference>
<evidence type="ECO:0000256" key="4">
    <source>
        <dbReference type="ARBA" id="ARBA00022723"/>
    </source>
</evidence>
<keyword evidence="6 8" id="KW-0460">Magnesium</keyword>
<evidence type="ECO:0000256" key="8">
    <source>
        <dbReference type="HAMAP-Rule" id="MF_00265"/>
    </source>
</evidence>
<dbReference type="SUPFAM" id="SSF88723">
    <property type="entry name" value="PIN domain-like"/>
    <property type="match status" value="1"/>
</dbReference>
<dbReference type="GO" id="GO:0004518">
    <property type="term" value="F:nuclease activity"/>
    <property type="evidence" value="ECO:0007669"/>
    <property type="project" value="UniProtKB-KW"/>
</dbReference>
<evidence type="ECO:0000256" key="1">
    <source>
        <dbReference type="ARBA" id="ARBA00001946"/>
    </source>
</evidence>
<evidence type="ECO:0000256" key="6">
    <source>
        <dbReference type="ARBA" id="ARBA00022842"/>
    </source>
</evidence>
<dbReference type="HAMAP" id="MF_00265">
    <property type="entry name" value="VapC_Nob1"/>
    <property type="match status" value="1"/>
</dbReference>
<dbReference type="InterPro" id="IPR029060">
    <property type="entry name" value="PIN-like_dom_sf"/>
</dbReference>
<dbReference type="InterPro" id="IPR002716">
    <property type="entry name" value="PIN_dom"/>
</dbReference>
<dbReference type="GO" id="GO:0016787">
    <property type="term" value="F:hydrolase activity"/>
    <property type="evidence" value="ECO:0007669"/>
    <property type="project" value="UniProtKB-KW"/>
</dbReference>
<evidence type="ECO:0000256" key="2">
    <source>
        <dbReference type="ARBA" id="ARBA00022649"/>
    </source>
</evidence>
<dbReference type="EC" id="3.1.-.-" evidence="8"/>
<evidence type="ECO:0000259" key="9">
    <source>
        <dbReference type="Pfam" id="PF01850"/>
    </source>
</evidence>
<comment type="cofactor">
    <cofactor evidence="1 8">
        <name>Mg(2+)</name>
        <dbReference type="ChEBI" id="CHEBI:18420"/>
    </cofactor>
</comment>
<accession>A0ABD5WVB8</accession>
<comment type="caution">
    <text evidence="10">The sequence shown here is derived from an EMBL/GenBank/DDBJ whole genome shotgun (WGS) entry which is preliminary data.</text>
</comment>
<sequence>MKLLDASVLVGYAQGERAAADYLGRNDDTIFGAPTVVLSEMYTGLFRTTDLTREEAKAKYGWVRAVPFTDEAAVETAEIRATLSARGEKINATDTYIAGTARAFDVPLVTADGDFEKVDGLDVENYRDH</sequence>
<reference evidence="10 11" key="1">
    <citation type="journal article" date="2019" name="Int. J. Syst. Evol. Microbiol.">
        <title>The Global Catalogue of Microorganisms (GCM) 10K type strain sequencing project: providing services to taxonomists for standard genome sequencing and annotation.</title>
        <authorList>
            <consortium name="The Broad Institute Genomics Platform"/>
            <consortium name="The Broad Institute Genome Sequencing Center for Infectious Disease"/>
            <person name="Wu L."/>
            <person name="Ma J."/>
        </authorList>
    </citation>
    <scope>NUCLEOTIDE SEQUENCE [LARGE SCALE GENOMIC DNA]</scope>
    <source>
        <strain evidence="10 11">DT72</strain>
    </source>
</reference>
<dbReference type="PANTHER" id="PTHR33653">
    <property type="entry name" value="RIBONUCLEASE VAPC2"/>
    <property type="match status" value="1"/>
</dbReference>
<dbReference type="AlphaFoldDB" id="A0ABD5WVB8"/>
<comment type="function">
    <text evidence="8">Toxic component of a toxin-antitoxin (TA) system. An RNase.</text>
</comment>
<dbReference type="Gene3D" id="3.40.50.1010">
    <property type="entry name" value="5'-nuclease"/>
    <property type="match status" value="1"/>
</dbReference>
<dbReference type="RefSeq" id="WP_276280319.1">
    <property type="nucleotide sequence ID" value="NZ_CP119809.1"/>
</dbReference>
<dbReference type="GO" id="GO:0000287">
    <property type="term" value="F:magnesium ion binding"/>
    <property type="evidence" value="ECO:0007669"/>
    <property type="project" value="UniProtKB-UniRule"/>
</dbReference>
<dbReference type="Pfam" id="PF01850">
    <property type="entry name" value="PIN"/>
    <property type="match status" value="1"/>
</dbReference>
<keyword evidence="8" id="KW-0800">Toxin</keyword>
<feature type="domain" description="PIN" evidence="9">
    <location>
        <begin position="3"/>
        <end position="120"/>
    </location>
</feature>
<dbReference type="InterPro" id="IPR050556">
    <property type="entry name" value="Type_II_TA_system_RNase"/>
</dbReference>
<evidence type="ECO:0000256" key="3">
    <source>
        <dbReference type="ARBA" id="ARBA00022722"/>
    </source>
</evidence>
<dbReference type="InterPro" id="IPR022907">
    <property type="entry name" value="VapC_family"/>
</dbReference>
<organism evidence="10 11">
    <name type="scientific">Halorussus caseinilyticus</name>
    <dbReference type="NCBI Taxonomy" id="3034025"/>
    <lineage>
        <taxon>Archaea</taxon>
        <taxon>Methanobacteriati</taxon>
        <taxon>Methanobacteriota</taxon>
        <taxon>Stenosarchaea group</taxon>
        <taxon>Halobacteria</taxon>
        <taxon>Halobacteriales</taxon>
        <taxon>Haladaptataceae</taxon>
        <taxon>Halorussus</taxon>
    </lineage>
</organism>
<evidence type="ECO:0000256" key="7">
    <source>
        <dbReference type="ARBA" id="ARBA00038093"/>
    </source>
</evidence>
<evidence type="ECO:0000313" key="11">
    <source>
        <dbReference type="Proteomes" id="UP001596407"/>
    </source>
</evidence>
<keyword evidence="4 8" id="KW-0479">Metal-binding</keyword>
<keyword evidence="2 8" id="KW-1277">Toxin-antitoxin system</keyword>
<gene>
    <name evidence="8" type="primary">vapC</name>
    <name evidence="10" type="ORF">ACFQJ6_18145</name>
</gene>
<name>A0ABD5WVB8_9EURY</name>
<dbReference type="PANTHER" id="PTHR33653:SF1">
    <property type="entry name" value="RIBONUCLEASE VAPC2"/>
    <property type="match status" value="1"/>
</dbReference>
<evidence type="ECO:0000256" key="5">
    <source>
        <dbReference type="ARBA" id="ARBA00022801"/>
    </source>
</evidence>
<keyword evidence="5 8" id="KW-0378">Hydrolase</keyword>
<dbReference type="Proteomes" id="UP001596407">
    <property type="component" value="Unassembled WGS sequence"/>
</dbReference>
<keyword evidence="11" id="KW-1185">Reference proteome</keyword>
<dbReference type="GeneID" id="79304947"/>
<keyword evidence="3 8" id="KW-0540">Nuclease</keyword>
<comment type="similarity">
    <text evidence="7 8">Belongs to the PINc/VapC protein family.</text>
</comment>
<dbReference type="EMBL" id="JBHSZH010000005">
    <property type="protein sequence ID" value="MFC7081733.1"/>
    <property type="molecule type" value="Genomic_DNA"/>
</dbReference>
<feature type="binding site" evidence="8">
    <location>
        <position position="5"/>
    </location>
    <ligand>
        <name>Mg(2+)</name>
        <dbReference type="ChEBI" id="CHEBI:18420"/>
    </ligand>
</feature>
<protein>
    <recommendedName>
        <fullName evidence="8">Ribonuclease VapC</fullName>
        <shortName evidence="8">RNase VapC</shortName>
        <ecNumber evidence="8">3.1.-.-</ecNumber>
    </recommendedName>
    <alternativeName>
        <fullName evidence="8">Putative toxin VapC</fullName>
    </alternativeName>
</protein>